<protein>
    <recommendedName>
        <fullName evidence="3">Universal stress protein family protein</fullName>
    </recommendedName>
</protein>
<dbReference type="Proteomes" id="UP000292958">
    <property type="component" value="Unassembled WGS sequence"/>
</dbReference>
<organism evidence="1 2">
    <name type="scientific">Edaphobacter modestus</name>
    <dbReference type="NCBI Taxonomy" id="388466"/>
    <lineage>
        <taxon>Bacteria</taxon>
        <taxon>Pseudomonadati</taxon>
        <taxon>Acidobacteriota</taxon>
        <taxon>Terriglobia</taxon>
        <taxon>Terriglobales</taxon>
        <taxon>Acidobacteriaceae</taxon>
        <taxon>Edaphobacter</taxon>
    </lineage>
</organism>
<evidence type="ECO:0000313" key="2">
    <source>
        <dbReference type="Proteomes" id="UP000292958"/>
    </source>
</evidence>
<keyword evidence="2" id="KW-1185">Reference proteome</keyword>
<accession>A0A4Q7Z054</accession>
<reference evidence="1 2" key="1">
    <citation type="submission" date="2019-02" db="EMBL/GenBank/DDBJ databases">
        <title>Genomic Encyclopedia of Archaeal and Bacterial Type Strains, Phase II (KMG-II): from individual species to whole genera.</title>
        <authorList>
            <person name="Goeker M."/>
        </authorList>
    </citation>
    <scope>NUCLEOTIDE SEQUENCE [LARGE SCALE GENOMIC DNA]</scope>
    <source>
        <strain evidence="1 2">DSM 18101</strain>
    </source>
</reference>
<comment type="caution">
    <text evidence="1">The sequence shown here is derived from an EMBL/GenBank/DDBJ whole genome shotgun (WGS) entry which is preliminary data.</text>
</comment>
<gene>
    <name evidence="1" type="ORF">BDD14_5326</name>
</gene>
<name>A0A4Q7Z054_9BACT</name>
<evidence type="ECO:0008006" key="3">
    <source>
        <dbReference type="Google" id="ProtNLM"/>
    </source>
</evidence>
<evidence type="ECO:0000313" key="1">
    <source>
        <dbReference type="EMBL" id="RZU43642.1"/>
    </source>
</evidence>
<dbReference type="AlphaFoldDB" id="A0A4Q7Z054"/>
<proteinExistence type="predicted"/>
<sequence length="46" mass="4757">MFQRIAVVVDESLGALASTIFLAKTLGAELQTATVVEHSAPSVPST</sequence>
<dbReference type="EMBL" id="SHKW01000001">
    <property type="protein sequence ID" value="RZU43642.1"/>
    <property type="molecule type" value="Genomic_DNA"/>
</dbReference>